<gene>
    <name evidence="3" type="ORF">CRDW_40660</name>
</gene>
<accession>A0ABM8KCL9</accession>
<name>A0ABM8KCL9_9FLAO</name>
<feature type="signal peptide" evidence="2">
    <location>
        <begin position="1"/>
        <end position="24"/>
    </location>
</feature>
<keyword evidence="2" id="KW-0732">Signal</keyword>
<dbReference type="EMBL" id="AP029022">
    <property type="protein sequence ID" value="BEV06692.1"/>
    <property type="molecule type" value="Genomic_DNA"/>
</dbReference>
<dbReference type="Proteomes" id="UP001380186">
    <property type="component" value="Chromosome"/>
</dbReference>
<evidence type="ECO:0000313" key="3">
    <source>
        <dbReference type="EMBL" id="BEV06692.1"/>
    </source>
</evidence>
<dbReference type="RefSeq" id="WP_338613818.1">
    <property type="nucleotide sequence ID" value="NZ_AP029022.1"/>
</dbReference>
<organism evidence="3 4">
    <name type="scientific">Chryseobacterium gambrini</name>
    <dbReference type="NCBI Taxonomy" id="373672"/>
    <lineage>
        <taxon>Bacteria</taxon>
        <taxon>Pseudomonadati</taxon>
        <taxon>Bacteroidota</taxon>
        <taxon>Flavobacteriia</taxon>
        <taxon>Flavobacteriales</taxon>
        <taxon>Weeksellaceae</taxon>
        <taxon>Chryseobacterium group</taxon>
        <taxon>Chryseobacterium</taxon>
    </lineage>
</organism>
<evidence type="ECO:0000256" key="2">
    <source>
        <dbReference type="SAM" id="SignalP"/>
    </source>
</evidence>
<sequence length="548" mass="61076">MKRKIILRLSFLIAFLTLLWSCRNEDFIQAEKNPQRNNRDFFKHSKKGGTFAKTTLDYVDILEAYNREKNFLSAMPDQEGMPIWDKMRIVKTENSTSLVIPLSEDNATMSSVFFALIDNKENTVKAINNITNDELRRVVFDPTIDVQKRESLFYTFMATDNYTFGNEVFTNIPQDLFVDDKLGEQNNRIVFHAPRFGDALVTETTTQNGRVQVVYEVICVIIRHCTHHGSGACDGCNICQTESCSHSTTLVFTYPDPETGVVIYGYPEGGGGGGTPLPIPDPDPCGLSRAFYRVAPNCTGNTVLEDPCKKLKLNLQKAKQMMDNSVVKAKNDAMTATIATDTAEKGMYWGYNSSGQMMTSNIFDMSVNYGGIPISSTLFTPIGSAHNHNGPDLYTNFSPADIIGFNITNHSFPTINHTFANGADGSLYVLTIESQLAYDDYANQYPMSTIDAPSPTNPHGTGDWKKGTDIRVEEDFLLRYFNDLGKTADEAMDLAMGYLIEKYNMGIMISKKGTDGNFHPIQVEKVETTDPTTGETVVSYQKNNPCNL</sequence>
<keyword evidence="4" id="KW-1185">Reference proteome</keyword>
<feature type="region of interest" description="Disordered" evidence="1">
    <location>
        <begin position="529"/>
        <end position="548"/>
    </location>
</feature>
<evidence type="ECO:0000313" key="4">
    <source>
        <dbReference type="Proteomes" id="UP001380186"/>
    </source>
</evidence>
<protein>
    <submittedName>
        <fullName evidence="3">Uncharacterized protein</fullName>
    </submittedName>
</protein>
<evidence type="ECO:0000256" key="1">
    <source>
        <dbReference type="SAM" id="MobiDB-lite"/>
    </source>
</evidence>
<proteinExistence type="predicted"/>
<feature type="chain" id="PRO_5045546819" evidence="2">
    <location>
        <begin position="25"/>
        <end position="548"/>
    </location>
</feature>
<reference evidence="3 4" key="1">
    <citation type="journal article" date="2020" name="Microbes Environ.">
        <title>Synthetic bacterial community of duckweed: a simple and stable system to study plant-microbe interactions.</title>
        <authorList>
            <person name="Ishizawa H."/>
            <person name="Tada M."/>
            <person name="Kuroda M."/>
            <person name="Inoue D."/>
            <person name="Futamata H."/>
            <person name="Ike M."/>
        </authorList>
    </citation>
    <scope>NUCLEOTIDE SEQUENCE [LARGE SCALE GENOMIC DNA]</scope>
    <source>
        <strain evidence="3 4">DW100</strain>
    </source>
</reference>